<dbReference type="Gene3D" id="1.20.120.450">
    <property type="entry name" value="dinb family like domain"/>
    <property type="match status" value="1"/>
</dbReference>
<comment type="caution">
    <text evidence="2">The sequence shown here is derived from an EMBL/GenBank/DDBJ whole genome shotgun (WGS) entry which is preliminary data.</text>
</comment>
<dbReference type="SUPFAM" id="SSF55729">
    <property type="entry name" value="Acyl-CoA N-acyltransferases (Nat)"/>
    <property type="match status" value="1"/>
</dbReference>
<dbReference type="PROSITE" id="PS51186">
    <property type="entry name" value="GNAT"/>
    <property type="match status" value="1"/>
</dbReference>
<dbReference type="Gene3D" id="3.40.630.30">
    <property type="match status" value="1"/>
</dbReference>
<dbReference type="Pfam" id="PF04978">
    <property type="entry name" value="MST"/>
    <property type="match status" value="1"/>
</dbReference>
<name>A0ABP3D2Q2_9PSEU</name>
<reference evidence="3" key="1">
    <citation type="journal article" date="2019" name="Int. J. Syst. Evol. Microbiol.">
        <title>The Global Catalogue of Microorganisms (GCM) 10K type strain sequencing project: providing services to taxonomists for standard genome sequencing and annotation.</title>
        <authorList>
            <consortium name="The Broad Institute Genomics Platform"/>
            <consortium name="The Broad Institute Genome Sequencing Center for Infectious Disease"/>
            <person name="Wu L."/>
            <person name="Ma J."/>
        </authorList>
    </citation>
    <scope>NUCLEOTIDE SEQUENCE [LARGE SCALE GENOMIC DNA]</scope>
    <source>
        <strain evidence="3">JCM 3380</strain>
    </source>
</reference>
<dbReference type="InterPro" id="IPR000182">
    <property type="entry name" value="GNAT_dom"/>
</dbReference>
<feature type="domain" description="N-acetyltransferase" evidence="1">
    <location>
        <begin position="2"/>
        <end position="148"/>
    </location>
</feature>
<dbReference type="Pfam" id="PF13302">
    <property type="entry name" value="Acetyltransf_3"/>
    <property type="match status" value="1"/>
</dbReference>
<dbReference type="SUPFAM" id="SSF109854">
    <property type="entry name" value="DinB/YfiT-like putative metalloenzymes"/>
    <property type="match status" value="1"/>
</dbReference>
<evidence type="ECO:0000259" key="1">
    <source>
        <dbReference type="PROSITE" id="PS51186"/>
    </source>
</evidence>
<dbReference type="CDD" id="cd04301">
    <property type="entry name" value="NAT_SF"/>
    <property type="match status" value="1"/>
</dbReference>
<dbReference type="Proteomes" id="UP001500416">
    <property type="component" value="Unassembled WGS sequence"/>
</dbReference>
<protein>
    <recommendedName>
        <fullName evidence="1">N-acetyltransferase domain-containing protein</fullName>
    </recommendedName>
</protein>
<accession>A0ABP3D2Q2</accession>
<gene>
    <name evidence="2" type="ORF">GCM10010492_20080</name>
</gene>
<dbReference type="InterPro" id="IPR016181">
    <property type="entry name" value="Acyl_CoA_acyltransferase"/>
</dbReference>
<evidence type="ECO:0000313" key="3">
    <source>
        <dbReference type="Proteomes" id="UP001500416"/>
    </source>
</evidence>
<dbReference type="RefSeq" id="WP_343933419.1">
    <property type="nucleotide sequence ID" value="NZ_BAAABU010000003.1"/>
</dbReference>
<organism evidence="2 3">
    <name type="scientific">Saccharothrix mutabilis subsp. mutabilis</name>
    <dbReference type="NCBI Taxonomy" id="66855"/>
    <lineage>
        <taxon>Bacteria</taxon>
        <taxon>Bacillati</taxon>
        <taxon>Actinomycetota</taxon>
        <taxon>Actinomycetes</taxon>
        <taxon>Pseudonocardiales</taxon>
        <taxon>Pseudonocardiaceae</taxon>
        <taxon>Saccharothrix</taxon>
    </lineage>
</organism>
<evidence type="ECO:0000313" key="2">
    <source>
        <dbReference type="EMBL" id="GAA0221935.1"/>
    </source>
</evidence>
<keyword evidence="3" id="KW-1185">Reference proteome</keyword>
<proteinExistence type="predicted"/>
<dbReference type="EMBL" id="BAAABU010000003">
    <property type="protein sequence ID" value="GAA0221935.1"/>
    <property type="molecule type" value="Genomic_DNA"/>
</dbReference>
<sequence length="306" mass="34088">MIDLRPLDDEGLRRLAALAVSDADPADVMPPDWTPGDVSALLDFYRGFQAHSYEIVRRGDTVGFIRLTPRGETGLWVARSARGQGVGLGALRAVLDHAVVRRIPVVTAETTSANTAAVSLLRRAGAVLDVDGDRVTGRLGVPLEPPTDLADPVELLVRYLDYYRATVLRKLEGLTDEQLRTSRVPSGWSPLGLVKHLAYVELRWMRWGFTGEEVDRPYGDPDVERAEFVVDGDTVEDVRAFYLEQCARSREIAAAARLEDRMARWRVETLPTPTLAWILFHLLQEYARHVGHLDVVRELTDGVVGQ</sequence>
<dbReference type="InterPro" id="IPR007061">
    <property type="entry name" value="MST-like"/>
</dbReference>
<dbReference type="InterPro" id="IPR034660">
    <property type="entry name" value="DinB/YfiT-like"/>
</dbReference>